<dbReference type="RefSeq" id="WP_262068134.1">
    <property type="nucleotide sequence ID" value="NZ_JAMXOC010000002.1"/>
</dbReference>
<dbReference type="InterPro" id="IPR000595">
    <property type="entry name" value="cNMP-bd_dom"/>
</dbReference>
<accession>A0ABT1EIU4</accession>
<dbReference type="InterPro" id="IPR014710">
    <property type="entry name" value="RmlC-like_jellyroll"/>
</dbReference>
<feature type="domain" description="HTH crp-type" evidence="5">
    <location>
        <begin position="150"/>
        <end position="223"/>
    </location>
</feature>
<dbReference type="Pfam" id="PF00027">
    <property type="entry name" value="cNMP_binding"/>
    <property type="match status" value="1"/>
</dbReference>
<organism evidence="6 7">
    <name type="scientific">Ohessyouella blattaphilus</name>
    <dbReference type="NCBI Taxonomy" id="2949333"/>
    <lineage>
        <taxon>Bacteria</taxon>
        <taxon>Bacillati</taxon>
        <taxon>Bacillota</taxon>
        <taxon>Clostridia</taxon>
        <taxon>Lachnospirales</taxon>
        <taxon>Lachnospiraceae</taxon>
        <taxon>Ohessyouella</taxon>
    </lineage>
</organism>
<dbReference type="PROSITE" id="PS50042">
    <property type="entry name" value="CNMP_BINDING_3"/>
    <property type="match status" value="1"/>
</dbReference>
<dbReference type="EMBL" id="JAMZFV010000002">
    <property type="protein sequence ID" value="MCP1109232.1"/>
    <property type="molecule type" value="Genomic_DNA"/>
</dbReference>
<dbReference type="Gene3D" id="1.10.10.10">
    <property type="entry name" value="Winged helix-like DNA-binding domain superfamily/Winged helix DNA-binding domain"/>
    <property type="match status" value="1"/>
</dbReference>
<dbReference type="SUPFAM" id="SSF46785">
    <property type="entry name" value="Winged helix' DNA-binding domain"/>
    <property type="match status" value="1"/>
</dbReference>
<dbReference type="SUPFAM" id="SSF51206">
    <property type="entry name" value="cAMP-binding domain-like"/>
    <property type="match status" value="1"/>
</dbReference>
<dbReference type="Pfam" id="PF13545">
    <property type="entry name" value="HTH_Crp_2"/>
    <property type="match status" value="1"/>
</dbReference>
<dbReference type="Proteomes" id="UP001523565">
    <property type="component" value="Unassembled WGS sequence"/>
</dbReference>
<sequence>MDNREALREKILSCHAMKDVHISSLVVLNEYAKIHRLKKGEHLFHDRDTVENIYFVTKGHVSLYKLNYDGSKKVMFVYGAREMLNEVILQNWTASISAEAMGDAEVIYFPQEIFLQVMEADFVFTKAVMDSMAKKIRRLYRQLKNTTGSLRGDRRIAAKLWKLSLDHGCPTKEGVRIDLELSVTYLADMLGAKRETVSRQLKLLLEEGLIIQKNGYFTVVDQDKIKEYFARP</sequence>
<evidence type="ECO:0000256" key="2">
    <source>
        <dbReference type="ARBA" id="ARBA00023125"/>
    </source>
</evidence>
<dbReference type="PROSITE" id="PS51063">
    <property type="entry name" value="HTH_CRP_2"/>
    <property type="match status" value="1"/>
</dbReference>
<evidence type="ECO:0000313" key="6">
    <source>
        <dbReference type="EMBL" id="MCP1109232.1"/>
    </source>
</evidence>
<dbReference type="SMART" id="SM00100">
    <property type="entry name" value="cNMP"/>
    <property type="match status" value="1"/>
</dbReference>
<proteinExistence type="predicted"/>
<gene>
    <name evidence="6" type="ORF">NK118_03095</name>
</gene>
<dbReference type="InterPro" id="IPR012318">
    <property type="entry name" value="HTH_CRP"/>
</dbReference>
<dbReference type="CDD" id="cd00038">
    <property type="entry name" value="CAP_ED"/>
    <property type="match status" value="1"/>
</dbReference>
<evidence type="ECO:0000256" key="1">
    <source>
        <dbReference type="ARBA" id="ARBA00023015"/>
    </source>
</evidence>
<dbReference type="InterPro" id="IPR018490">
    <property type="entry name" value="cNMP-bd_dom_sf"/>
</dbReference>
<dbReference type="InterPro" id="IPR036388">
    <property type="entry name" value="WH-like_DNA-bd_sf"/>
</dbReference>
<comment type="caution">
    <text evidence="6">The sequence shown here is derived from an EMBL/GenBank/DDBJ whole genome shotgun (WGS) entry which is preliminary data.</text>
</comment>
<dbReference type="SMART" id="SM00419">
    <property type="entry name" value="HTH_CRP"/>
    <property type="match status" value="1"/>
</dbReference>
<name>A0ABT1EIU4_9FIRM</name>
<evidence type="ECO:0000313" key="7">
    <source>
        <dbReference type="Proteomes" id="UP001523565"/>
    </source>
</evidence>
<keyword evidence="2" id="KW-0238">DNA-binding</keyword>
<dbReference type="PRINTS" id="PR00034">
    <property type="entry name" value="HTHCRP"/>
</dbReference>
<protein>
    <submittedName>
        <fullName evidence="6">Crp/Fnr family transcriptional regulator</fullName>
    </submittedName>
</protein>
<evidence type="ECO:0000259" key="4">
    <source>
        <dbReference type="PROSITE" id="PS50042"/>
    </source>
</evidence>
<feature type="domain" description="Cyclic nucleotide-binding" evidence="4">
    <location>
        <begin position="16"/>
        <end position="89"/>
    </location>
</feature>
<keyword evidence="7" id="KW-1185">Reference proteome</keyword>
<dbReference type="Gene3D" id="2.60.120.10">
    <property type="entry name" value="Jelly Rolls"/>
    <property type="match status" value="1"/>
</dbReference>
<reference evidence="6 7" key="1">
    <citation type="journal article" date="2022" name="Genome Biol. Evol.">
        <title>Host diet, physiology and behaviors set the stage for Lachnospiraceae cladogenesis.</title>
        <authorList>
            <person name="Vera-Ponce De Leon A."/>
            <person name="Schneider M."/>
            <person name="Jahnes B.C."/>
            <person name="Sadowski V."/>
            <person name="Camuy-Velez L.A."/>
            <person name="Duan J."/>
            <person name="Sabree Z.L."/>
        </authorList>
    </citation>
    <scope>NUCLEOTIDE SEQUENCE [LARGE SCALE GENOMIC DNA]</scope>
    <source>
        <strain evidence="6 7">PAL227</strain>
    </source>
</reference>
<dbReference type="PANTHER" id="PTHR24567:SF74">
    <property type="entry name" value="HTH-TYPE TRANSCRIPTIONAL REGULATOR ARCR"/>
    <property type="match status" value="1"/>
</dbReference>
<evidence type="ECO:0000259" key="5">
    <source>
        <dbReference type="PROSITE" id="PS51063"/>
    </source>
</evidence>
<dbReference type="InterPro" id="IPR036390">
    <property type="entry name" value="WH_DNA-bd_sf"/>
</dbReference>
<dbReference type="PANTHER" id="PTHR24567">
    <property type="entry name" value="CRP FAMILY TRANSCRIPTIONAL REGULATORY PROTEIN"/>
    <property type="match status" value="1"/>
</dbReference>
<dbReference type="InterPro" id="IPR050397">
    <property type="entry name" value="Env_Response_Regulators"/>
</dbReference>
<keyword evidence="1" id="KW-0805">Transcription regulation</keyword>
<keyword evidence="3" id="KW-0804">Transcription</keyword>
<evidence type="ECO:0000256" key="3">
    <source>
        <dbReference type="ARBA" id="ARBA00023163"/>
    </source>
</evidence>